<protein>
    <submittedName>
        <fullName evidence="1">Uncharacterized protein</fullName>
    </submittedName>
</protein>
<reference evidence="1 2" key="1">
    <citation type="journal article" date="2022" name="bioRxiv">
        <title>The genome of the oomycete Peronosclerospora sorghi, a cosmopolitan pathogen of maize and sorghum, is inflated with dispersed pseudogenes.</title>
        <authorList>
            <person name="Fletcher K."/>
            <person name="Martin F."/>
            <person name="Isakeit T."/>
            <person name="Cavanaugh K."/>
            <person name="Magill C."/>
            <person name="Michelmore R."/>
        </authorList>
    </citation>
    <scope>NUCLEOTIDE SEQUENCE [LARGE SCALE GENOMIC DNA]</scope>
    <source>
        <strain evidence="1">P6</strain>
    </source>
</reference>
<evidence type="ECO:0000313" key="2">
    <source>
        <dbReference type="Proteomes" id="UP001163321"/>
    </source>
</evidence>
<organism evidence="1 2">
    <name type="scientific">Peronosclerospora sorghi</name>
    <dbReference type="NCBI Taxonomy" id="230839"/>
    <lineage>
        <taxon>Eukaryota</taxon>
        <taxon>Sar</taxon>
        <taxon>Stramenopiles</taxon>
        <taxon>Oomycota</taxon>
        <taxon>Peronosporomycetes</taxon>
        <taxon>Peronosporales</taxon>
        <taxon>Peronosporaceae</taxon>
        <taxon>Peronosclerospora</taxon>
    </lineage>
</organism>
<dbReference type="Proteomes" id="UP001163321">
    <property type="component" value="Chromosome 7"/>
</dbReference>
<proteinExistence type="predicted"/>
<gene>
    <name evidence="1" type="ORF">PsorP6_014969</name>
</gene>
<accession>A0ACC0VR71</accession>
<sequence length="138" mass="15424">MRRRKRRRPSSAVRCGVTFLATKEYIHRMFVQYVRGEISSLPWCDTALNAETSTVKQELAAAKSAGFLTINSQPRVNGRVYQKAYVECFVSPKNMKISIDNAAKKPSIQYHGIDASVHSYSNASKSVVAVTWGVLPNK</sequence>
<name>A0ACC0VR71_9STRA</name>
<comment type="caution">
    <text evidence="1">The sequence shown here is derived from an EMBL/GenBank/DDBJ whole genome shotgun (WGS) entry which is preliminary data.</text>
</comment>
<keyword evidence="2" id="KW-1185">Reference proteome</keyword>
<dbReference type="EMBL" id="CM047586">
    <property type="protein sequence ID" value="KAI9908993.1"/>
    <property type="molecule type" value="Genomic_DNA"/>
</dbReference>
<evidence type="ECO:0000313" key="1">
    <source>
        <dbReference type="EMBL" id="KAI9908993.1"/>
    </source>
</evidence>